<organism evidence="1 2">
    <name type="scientific">Coniosporium uncinatum</name>
    <dbReference type="NCBI Taxonomy" id="93489"/>
    <lineage>
        <taxon>Eukaryota</taxon>
        <taxon>Fungi</taxon>
        <taxon>Dikarya</taxon>
        <taxon>Ascomycota</taxon>
        <taxon>Pezizomycotina</taxon>
        <taxon>Dothideomycetes</taxon>
        <taxon>Dothideomycetes incertae sedis</taxon>
        <taxon>Coniosporium</taxon>
    </lineage>
</organism>
<reference evidence="1" key="1">
    <citation type="submission" date="2024-09" db="EMBL/GenBank/DDBJ databases">
        <title>Black Yeasts Isolated from many extreme environments.</title>
        <authorList>
            <person name="Coleine C."/>
            <person name="Stajich J.E."/>
            <person name="Selbmann L."/>
        </authorList>
    </citation>
    <scope>NUCLEOTIDE SEQUENCE</scope>
    <source>
        <strain evidence="1">CCFEE 5737</strain>
    </source>
</reference>
<gene>
    <name evidence="1" type="ORF">LTS18_013511</name>
</gene>
<keyword evidence="2" id="KW-1185">Reference proteome</keyword>
<evidence type="ECO:0000313" key="2">
    <source>
        <dbReference type="Proteomes" id="UP001186974"/>
    </source>
</evidence>
<dbReference type="EMBL" id="JAWDJW010004187">
    <property type="protein sequence ID" value="KAK3076250.1"/>
    <property type="molecule type" value="Genomic_DNA"/>
</dbReference>
<comment type="caution">
    <text evidence="1">The sequence shown here is derived from an EMBL/GenBank/DDBJ whole genome shotgun (WGS) entry which is preliminary data.</text>
</comment>
<dbReference type="Proteomes" id="UP001186974">
    <property type="component" value="Unassembled WGS sequence"/>
</dbReference>
<feature type="non-terminal residue" evidence="1">
    <location>
        <position position="236"/>
    </location>
</feature>
<protein>
    <submittedName>
        <fullName evidence="1">Uncharacterized protein</fullName>
    </submittedName>
</protein>
<sequence length="236" mass="25034">MGPPSRPASALSNGRPLTTDSESAHLTTTRTPVPKPRATLQAPKTAASTPTSTKRSVSGIATPMSKTATNERPATVKSSGRAVVNSKTMVVRGSKARSGLAGAFERPKTTPKPVQSIVVAAADSPDSARKIAASSTALREQIKEAKAAARRVSDQHNNLTAEPQSVSDEVSTQHTASFFESEHAQDPFNRRLKQPSVLRKRVDAARTDGKLNIAALGLKEIPEEVMKIYDFDANAA</sequence>
<name>A0ACC3DI62_9PEZI</name>
<proteinExistence type="predicted"/>
<accession>A0ACC3DI62</accession>
<evidence type="ECO:0000313" key="1">
    <source>
        <dbReference type="EMBL" id="KAK3076250.1"/>
    </source>
</evidence>